<protein>
    <recommendedName>
        <fullName evidence="3">DUF3549 domain-containing protein</fullName>
    </recommendedName>
</protein>
<sequence length="342" mass="38064">MNAPSLAGFLDMTQARYRLFDLGTHLRKLPSQTLHKLDTGEPYPHPHLGYGWMVIFLWNESLTEQNSLWFLKLPLDEQGILPAAVHSDLVNRLYKALQTGDAKERQRLLTDHPYQFSPDPEKMAALHAQATQTLGLPPSDYHAPARAFYLENQKLDQHWSGLGLQGIADLVCRANDDELNQLCRRVEALDAEPQRALLTQLEHRPLPTAAVEALVNLAETREPQTLDLHTAALRAGANSTAFRLFEPTIHRTLEAPDVSLEFILTVLTRYTALLTDVELTVKTLDRLAVLADADGFARVVTNLAMQPGMNGIVAKILGSSHLTDPLGHALGRLIQQQRGLHS</sequence>
<dbReference type="RefSeq" id="WP_008042880.1">
    <property type="nucleotide sequence ID" value="NZ_CH724149.1"/>
</dbReference>
<gene>
    <name evidence="1" type="ORF">MED297_14440</name>
</gene>
<dbReference type="EMBL" id="AAOE01000017">
    <property type="protein sequence ID" value="EAR08722.1"/>
    <property type="molecule type" value="Genomic_DNA"/>
</dbReference>
<evidence type="ECO:0008006" key="3">
    <source>
        <dbReference type="Google" id="ProtNLM"/>
    </source>
</evidence>
<dbReference type="Proteomes" id="UP000005953">
    <property type="component" value="Unassembled WGS sequence"/>
</dbReference>
<evidence type="ECO:0000313" key="1">
    <source>
        <dbReference type="EMBL" id="EAR08722.1"/>
    </source>
</evidence>
<dbReference type="AlphaFoldDB" id="A4BGS4"/>
<dbReference type="Pfam" id="PF12069">
    <property type="entry name" value="DUF3549"/>
    <property type="match status" value="1"/>
</dbReference>
<dbReference type="OrthoDB" id="5597089at2"/>
<accession>A4BGS4</accession>
<organism evidence="1 2">
    <name type="scientific">Reinekea blandensis MED297</name>
    <dbReference type="NCBI Taxonomy" id="314283"/>
    <lineage>
        <taxon>Bacteria</taxon>
        <taxon>Pseudomonadati</taxon>
        <taxon>Pseudomonadota</taxon>
        <taxon>Gammaproteobacteria</taxon>
        <taxon>Oceanospirillales</taxon>
        <taxon>Saccharospirillaceae</taxon>
        <taxon>Reinekea</taxon>
    </lineage>
</organism>
<keyword evidence="2" id="KW-1185">Reference proteome</keyword>
<proteinExistence type="predicted"/>
<reference evidence="1 2" key="1">
    <citation type="submission" date="2006-02" db="EMBL/GenBank/DDBJ databases">
        <authorList>
            <person name="Pinhassi J."/>
            <person name="Pedros-Alio C."/>
            <person name="Ferriera S."/>
            <person name="Johnson J."/>
            <person name="Kravitz S."/>
            <person name="Halpern A."/>
            <person name="Remington K."/>
            <person name="Beeson K."/>
            <person name="Tran B."/>
            <person name="Rogers Y.-H."/>
            <person name="Friedman R."/>
            <person name="Venter J.C."/>
        </authorList>
    </citation>
    <scope>NUCLEOTIDE SEQUENCE [LARGE SCALE GENOMIC DNA]</scope>
    <source>
        <strain evidence="1 2">MED297</strain>
    </source>
</reference>
<dbReference type="HOGENOM" id="CLU_069808_0_0_6"/>
<dbReference type="InterPro" id="IPR021936">
    <property type="entry name" value="DUF3549"/>
</dbReference>
<name>A4BGS4_9GAMM</name>
<dbReference type="STRING" id="314283.MED297_14440"/>
<comment type="caution">
    <text evidence="1">The sequence shown here is derived from an EMBL/GenBank/DDBJ whole genome shotgun (WGS) entry which is preliminary data.</text>
</comment>
<evidence type="ECO:0000313" key="2">
    <source>
        <dbReference type="Proteomes" id="UP000005953"/>
    </source>
</evidence>